<dbReference type="GO" id="GO:0004165">
    <property type="term" value="F:delta(3)-delta(2)-enoyl-CoA isomerase activity"/>
    <property type="evidence" value="ECO:0007669"/>
    <property type="project" value="UniProtKB-ARBA"/>
</dbReference>
<name>A0A432ZP93_9GAMM</name>
<proteinExistence type="inferred from homology"/>
<comment type="subcellular location">
    <subcellularLocation>
        <location evidence="1">Peroxisome</location>
    </subcellularLocation>
</comment>
<evidence type="ECO:0000256" key="3">
    <source>
        <dbReference type="ARBA" id="ARBA00023140"/>
    </source>
</evidence>
<sequence length="248" mass="26688">MQEVEHLTLSRRGTTVWLQLTRSDKKNALTAAMYRALTQALKEADADPSVTAVVLTGSGDSFTAGNDLQDFLQMDSLDENAPPFEFLLTLNELSVPLIAAVNGLAIGIGTTVLLHCDFVYASSDAKFAMPFVHLGLVPEAAASLLLPQQCGYLKAAELLLLGDSFNAEQALEMRLVNEVLAADQLQARVEQLTEQLAQRPAAAVRASKALLKAPGETTAARIRREVEVFAKALRSDTARAAIAARLQK</sequence>
<accession>A0A432ZP93</accession>
<comment type="caution">
    <text evidence="5">The sequence shown here is derived from an EMBL/GenBank/DDBJ whole genome shotgun (WGS) entry which is preliminary data.</text>
</comment>
<evidence type="ECO:0000313" key="6">
    <source>
        <dbReference type="Proteomes" id="UP000288279"/>
    </source>
</evidence>
<dbReference type="AlphaFoldDB" id="A0A432ZP93"/>
<keyword evidence="3" id="KW-0576">Peroxisome</keyword>
<dbReference type="CDD" id="cd06558">
    <property type="entry name" value="crotonase-like"/>
    <property type="match status" value="1"/>
</dbReference>
<gene>
    <name evidence="5" type="ORF">CWI83_03655</name>
</gene>
<dbReference type="InterPro" id="IPR001753">
    <property type="entry name" value="Enoyl-CoA_hydra/iso"/>
</dbReference>
<dbReference type="InterPro" id="IPR029045">
    <property type="entry name" value="ClpP/crotonase-like_dom_sf"/>
</dbReference>
<dbReference type="SUPFAM" id="SSF52096">
    <property type="entry name" value="ClpP/crotonase"/>
    <property type="match status" value="1"/>
</dbReference>
<dbReference type="OrthoDB" id="9797151at2"/>
<dbReference type="Proteomes" id="UP000288279">
    <property type="component" value="Unassembled WGS sequence"/>
</dbReference>
<evidence type="ECO:0000256" key="1">
    <source>
        <dbReference type="ARBA" id="ARBA00004275"/>
    </source>
</evidence>
<protein>
    <submittedName>
        <fullName evidence="5">Enoyl-CoA hydratase</fullName>
    </submittedName>
</protein>
<keyword evidence="4" id="KW-0413">Isomerase</keyword>
<evidence type="ECO:0000256" key="2">
    <source>
        <dbReference type="ARBA" id="ARBA00005254"/>
    </source>
</evidence>
<dbReference type="InterPro" id="IPR051053">
    <property type="entry name" value="ECH/Chromodomain_protein"/>
</dbReference>
<dbReference type="Gene3D" id="1.10.12.10">
    <property type="entry name" value="Lyase 2-enoyl-coa Hydratase, Chain A, domain 2"/>
    <property type="match status" value="1"/>
</dbReference>
<dbReference type="Gene3D" id="3.90.226.10">
    <property type="entry name" value="2-enoyl-CoA Hydratase, Chain A, domain 1"/>
    <property type="match status" value="1"/>
</dbReference>
<evidence type="ECO:0000313" key="5">
    <source>
        <dbReference type="EMBL" id="RUO79704.1"/>
    </source>
</evidence>
<reference evidence="5 6" key="1">
    <citation type="journal article" date="2011" name="Front. Microbiol.">
        <title>Genomic signatures of strain selection and enhancement in Bacillus atrophaeus var. globigii, a historical biowarfare simulant.</title>
        <authorList>
            <person name="Gibbons H.S."/>
            <person name="Broomall S.M."/>
            <person name="McNew L.A."/>
            <person name="Daligault H."/>
            <person name="Chapman C."/>
            <person name="Bruce D."/>
            <person name="Karavis M."/>
            <person name="Krepps M."/>
            <person name="McGregor P.A."/>
            <person name="Hong C."/>
            <person name="Park K.H."/>
            <person name="Akmal A."/>
            <person name="Feldman A."/>
            <person name="Lin J.S."/>
            <person name="Chang W.E."/>
            <person name="Higgs B.W."/>
            <person name="Demirev P."/>
            <person name="Lindquist J."/>
            <person name="Liem A."/>
            <person name="Fochler E."/>
            <person name="Read T.D."/>
            <person name="Tapia R."/>
            <person name="Johnson S."/>
            <person name="Bishop-Lilly K.A."/>
            <person name="Detter C."/>
            <person name="Han C."/>
            <person name="Sozhamannan S."/>
            <person name="Rosenzweig C.N."/>
            <person name="Skowronski E.W."/>
        </authorList>
    </citation>
    <scope>NUCLEOTIDE SEQUENCE [LARGE SCALE GENOMIC DNA]</scope>
    <source>
        <strain evidence="5 6">PIT1</strain>
    </source>
</reference>
<dbReference type="InterPro" id="IPR014748">
    <property type="entry name" value="Enoyl-CoA_hydra_C"/>
</dbReference>
<keyword evidence="6" id="KW-1185">Reference proteome</keyword>
<evidence type="ECO:0000256" key="4">
    <source>
        <dbReference type="ARBA" id="ARBA00023235"/>
    </source>
</evidence>
<comment type="similarity">
    <text evidence="2">Belongs to the enoyl-CoA hydratase/isomerase family.</text>
</comment>
<dbReference type="EMBL" id="PIQG01000001">
    <property type="protein sequence ID" value="RUO79704.1"/>
    <property type="molecule type" value="Genomic_DNA"/>
</dbReference>
<dbReference type="PANTHER" id="PTHR43684:SF1">
    <property type="entry name" value="ENOYL-COA DELTA ISOMERASE 2"/>
    <property type="match status" value="1"/>
</dbReference>
<organism evidence="5 6">
    <name type="scientific">Pseudidiomarina taiwanensis</name>
    <dbReference type="NCBI Taxonomy" id="337250"/>
    <lineage>
        <taxon>Bacteria</taxon>
        <taxon>Pseudomonadati</taxon>
        <taxon>Pseudomonadota</taxon>
        <taxon>Gammaproteobacteria</taxon>
        <taxon>Alteromonadales</taxon>
        <taxon>Idiomarinaceae</taxon>
        <taxon>Pseudidiomarina</taxon>
    </lineage>
</organism>
<dbReference type="PANTHER" id="PTHR43684">
    <property type="match status" value="1"/>
</dbReference>
<dbReference type="Pfam" id="PF00378">
    <property type="entry name" value="ECH_1"/>
    <property type="match status" value="1"/>
</dbReference>